<reference evidence="2 3" key="1">
    <citation type="submission" date="2016-10" db="EMBL/GenBank/DDBJ databases">
        <authorList>
            <person name="de Groot N.N."/>
        </authorList>
    </citation>
    <scope>NUCLEOTIDE SEQUENCE [LARGE SCALE GENOMIC DNA]</scope>
    <source>
        <strain evidence="2 3">DSM 23581</strain>
    </source>
</reference>
<evidence type="ECO:0000256" key="1">
    <source>
        <dbReference type="SAM" id="SignalP"/>
    </source>
</evidence>
<proteinExistence type="predicted"/>
<dbReference type="Proteomes" id="UP000198820">
    <property type="component" value="Unassembled WGS sequence"/>
</dbReference>
<evidence type="ECO:0000313" key="3">
    <source>
        <dbReference type="Proteomes" id="UP000198820"/>
    </source>
</evidence>
<organism evidence="2 3">
    <name type="scientific">Psychroflexus halocasei</name>
    <dbReference type="NCBI Taxonomy" id="908615"/>
    <lineage>
        <taxon>Bacteria</taxon>
        <taxon>Pseudomonadati</taxon>
        <taxon>Bacteroidota</taxon>
        <taxon>Flavobacteriia</taxon>
        <taxon>Flavobacteriales</taxon>
        <taxon>Flavobacteriaceae</taxon>
        <taxon>Psychroflexus</taxon>
    </lineage>
</organism>
<dbReference type="EMBL" id="FNQF01000011">
    <property type="protein sequence ID" value="SEA71449.1"/>
    <property type="molecule type" value="Genomic_DNA"/>
</dbReference>
<protein>
    <recommendedName>
        <fullName evidence="4">DUF4382 domain-containing protein</fullName>
    </recommendedName>
</protein>
<evidence type="ECO:0000313" key="2">
    <source>
        <dbReference type="EMBL" id="SEA71449.1"/>
    </source>
</evidence>
<keyword evidence="3" id="KW-1185">Reference proteome</keyword>
<evidence type="ECO:0008006" key="4">
    <source>
        <dbReference type="Google" id="ProtNLM"/>
    </source>
</evidence>
<dbReference type="PROSITE" id="PS51257">
    <property type="entry name" value="PROKAR_LIPOPROTEIN"/>
    <property type="match status" value="1"/>
</dbReference>
<name>A0A1H4DG94_9FLAO</name>
<feature type="chain" id="PRO_5011793989" description="DUF4382 domain-containing protein" evidence="1">
    <location>
        <begin position="22"/>
        <end position="196"/>
    </location>
</feature>
<accession>A0A1H4DG94</accession>
<dbReference type="AlphaFoldDB" id="A0A1H4DG94"/>
<dbReference type="RefSeq" id="WP_143521360.1">
    <property type="nucleotide sequence ID" value="NZ_FNQF01000011.1"/>
</dbReference>
<sequence length="196" mass="21737">MKKLNSFFFLLFFATLMISCGSDDDAGSVTENHFEVDGTRYEFKDGMIINFRTYAGNSNFDISLTTSDIQLIEGEPMPQDDVISGVYFEIFTVESNKIPTGTYTYALGDENAGTFSDYSELVINGSYSNNDAELVTPFNSGMIEVLQNGPVYELNFDVTTIEGKKVTGYFKGNLYEIDDSASKPGNSTSKKLFSKE</sequence>
<feature type="signal peptide" evidence="1">
    <location>
        <begin position="1"/>
        <end position="21"/>
    </location>
</feature>
<keyword evidence="1" id="KW-0732">Signal</keyword>
<gene>
    <name evidence="2" type="ORF">SAMN05421540_11117</name>
</gene>
<dbReference type="STRING" id="908615.SAMN05421540_11117"/>